<dbReference type="AlphaFoldDB" id="A0A1Y1NLB7"/>
<dbReference type="Pfam" id="PF00665">
    <property type="entry name" value="rve"/>
    <property type="match status" value="1"/>
</dbReference>
<evidence type="ECO:0000259" key="3">
    <source>
        <dbReference type="PROSITE" id="PS50994"/>
    </source>
</evidence>
<organism evidence="4">
    <name type="scientific">Photinus pyralis</name>
    <name type="common">Common eastern firefly</name>
    <name type="synonym">Lampyris pyralis</name>
    <dbReference type="NCBI Taxonomy" id="7054"/>
    <lineage>
        <taxon>Eukaryota</taxon>
        <taxon>Metazoa</taxon>
        <taxon>Ecdysozoa</taxon>
        <taxon>Arthropoda</taxon>
        <taxon>Hexapoda</taxon>
        <taxon>Insecta</taxon>
        <taxon>Pterygota</taxon>
        <taxon>Neoptera</taxon>
        <taxon>Endopterygota</taxon>
        <taxon>Coleoptera</taxon>
        <taxon>Polyphaga</taxon>
        <taxon>Elateriformia</taxon>
        <taxon>Elateroidea</taxon>
        <taxon>Lampyridae</taxon>
        <taxon>Lampyrinae</taxon>
        <taxon>Photinus</taxon>
    </lineage>
</organism>
<evidence type="ECO:0000256" key="1">
    <source>
        <dbReference type="ARBA" id="ARBA00012493"/>
    </source>
</evidence>
<dbReference type="InterPro" id="IPR036397">
    <property type="entry name" value="RNaseH_sf"/>
</dbReference>
<dbReference type="InterPro" id="IPR012337">
    <property type="entry name" value="RNaseH-like_sf"/>
</dbReference>
<sequence length="502" mass="57333">MAASRMQRWAVILSAYQFDIKFITSAKNANADYLSRLPLPVSKKDTPDLSNFNYLSSSLPVDFKQIAKETRNDLVLNAILGYCLHGWNTCDDRNVGKNFKCYFEKRDQLHVEHNCILWGYRVIIPTKLRQTILDDLHLSHLGANKMKSIARSYFWWPNMDLDIEQVCKTCKTCTKFLPNLNKNPVNPWPRPTGPWRRIHIDFLGPIQDSKYLVVTDAFSKWLEVFKLNSTTADKTIACLRSLFARFGLVETLVSDNGPPFTSSEFKNFLANNGIVHIFSPPYHPASNGAAEINVKTVKNAIKKAIECKKDVNLALQQFLFDYRISKHATTDATPAKLMFGRELKSRFNLLLPKTKSKDELLLPNAEKCREFEIGQKVLVKDYRNPNAPTWREGWVENKDGNVTYDVAIGKDQVIRRHSNQLRPTETKRFSIPVAAPNDNDPVIKNDKADDDDSAILSGEVEPSARENIESETVKNPKTDDQAVTPRYNFRARVIPNTSKFFN</sequence>
<feature type="region of interest" description="Disordered" evidence="2">
    <location>
        <begin position="433"/>
        <end position="483"/>
    </location>
</feature>
<dbReference type="PROSITE" id="PS50994">
    <property type="entry name" value="INTEGRASE"/>
    <property type="match status" value="1"/>
</dbReference>
<proteinExistence type="predicted"/>
<dbReference type="Pfam" id="PF17921">
    <property type="entry name" value="Integrase_H2C2"/>
    <property type="match status" value="1"/>
</dbReference>
<dbReference type="EC" id="2.7.7.49" evidence="1"/>
<dbReference type="GO" id="GO:0003964">
    <property type="term" value="F:RNA-directed DNA polymerase activity"/>
    <property type="evidence" value="ECO:0007669"/>
    <property type="project" value="UniProtKB-EC"/>
</dbReference>
<dbReference type="PANTHER" id="PTHR37984">
    <property type="entry name" value="PROTEIN CBG26694"/>
    <property type="match status" value="1"/>
</dbReference>
<dbReference type="InterPro" id="IPR041588">
    <property type="entry name" value="Integrase_H2C2"/>
</dbReference>
<dbReference type="GO" id="GO:0015074">
    <property type="term" value="P:DNA integration"/>
    <property type="evidence" value="ECO:0007669"/>
    <property type="project" value="InterPro"/>
</dbReference>
<dbReference type="FunFam" id="1.10.340.70:FF:000003">
    <property type="entry name" value="Protein CBG25708"/>
    <property type="match status" value="1"/>
</dbReference>
<dbReference type="EMBL" id="GEZM01001390">
    <property type="protein sequence ID" value="JAV97890.1"/>
    <property type="molecule type" value="Transcribed_RNA"/>
</dbReference>
<accession>A0A1Y1NLB7</accession>
<evidence type="ECO:0000256" key="2">
    <source>
        <dbReference type="SAM" id="MobiDB-lite"/>
    </source>
</evidence>
<dbReference type="Gene3D" id="1.10.340.70">
    <property type="match status" value="1"/>
</dbReference>
<dbReference type="SUPFAM" id="SSF53098">
    <property type="entry name" value="Ribonuclease H-like"/>
    <property type="match status" value="1"/>
</dbReference>
<feature type="compositionally biased region" description="Basic and acidic residues" evidence="2">
    <location>
        <begin position="462"/>
        <end position="480"/>
    </location>
</feature>
<dbReference type="GO" id="GO:0003676">
    <property type="term" value="F:nucleic acid binding"/>
    <property type="evidence" value="ECO:0007669"/>
    <property type="project" value="InterPro"/>
</dbReference>
<dbReference type="InterPro" id="IPR001584">
    <property type="entry name" value="Integrase_cat-core"/>
</dbReference>
<name>A0A1Y1NLB7_PHOPY</name>
<protein>
    <recommendedName>
        <fullName evidence="1">RNA-directed DNA polymerase</fullName>
        <ecNumber evidence="1">2.7.7.49</ecNumber>
    </recommendedName>
</protein>
<feature type="domain" description="Integrase catalytic" evidence="3">
    <location>
        <begin position="190"/>
        <end position="342"/>
    </location>
</feature>
<dbReference type="FunFam" id="3.30.420.10:FF:000063">
    <property type="entry name" value="Retrovirus-related Pol polyprotein from transposon 297-like Protein"/>
    <property type="match status" value="1"/>
</dbReference>
<evidence type="ECO:0000313" key="4">
    <source>
        <dbReference type="EMBL" id="JAV97890.1"/>
    </source>
</evidence>
<reference evidence="4" key="1">
    <citation type="journal article" date="2016" name="Sci. Rep.">
        <title>Molecular characterization of firefly nuptial gifts: a multi-omics approach sheds light on postcopulatory sexual selection.</title>
        <authorList>
            <person name="Al-Wathiqui N."/>
            <person name="Fallon T.R."/>
            <person name="South A."/>
            <person name="Weng J.K."/>
            <person name="Lewis S.M."/>
        </authorList>
    </citation>
    <scope>NUCLEOTIDE SEQUENCE</scope>
</reference>
<dbReference type="PANTHER" id="PTHR37984:SF5">
    <property type="entry name" value="PROTEIN NYNRIN-LIKE"/>
    <property type="match status" value="1"/>
</dbReference>
<dbReference type="Gene3D" id="3.30.420.10">
    <property type="entry name" value="Ribonuclease H-like superfamily/Ribonuclease H"/>
    <property type="match status" value="1"/>
</dbReference>
<dbReference type="InterPro" id="IPR050951">
    <property type="entry name" value="Retrovirus_Pol_polyprotein"/>
</dbReference>